<dbReference type="Proteomes" id="UP000736672">
    <property type="component" value="Unassembled WGS sequence"/>
</dbReference>
<dbReference type="AlphaFoldDB" id="A0A9P9K0X1"/>
<evidence type="ECO:0000256" key="1">
    <source>
        <dbReference type="SAM" id="MobiDB-lite"/>
    </source>
</evidence>
<dbReference type="OrthoDB" id="4138164at2759"/>
<feature type="compositionally biased region" description="Basic and acidic residues" evidence="1">
    <location>
        <begin position="24"/>
        <end position="33"/>
    </location>
</feature>
<comment type="caution">
    <text evidence="2">The sequence shown here is derived from an EMBL/GenBank/DDBJ whole genome shotgun (WGS) entry which is preliminary data.</text>
</comment>
<evidence type="ECO:0000313" key="3">
    <source>
        <dbReference type="Proteomes" id="UP000736672"/>
    </source>
</evidence>
<proteinExistence type="predicted"/>
<name>A0A9P9K0X1_FUSSL</name>
<gene>
    <name evidence="2" type="ORF">B0J15DRAFT_502857</name>
</gene>
<dbReference type="EMBL" id="JAGTJS010000021">
    <property type="protein sequence ID" value="KAH7239835.1"/>
    <property type="molecule type" value="Genomic_DNA"/>
</dbReference>
<protein>
    <submittedName>
        <fullName evidence="2">Uncharacterized protein</fullName>
    </submittedName>
</protein>
<reference evidence="2" key="1">
    <citation type="journal article" date="2021" name="Nat. Commun.">
        <title>Genetic determinants of endophytism in the Arabidopsis root mycobiome.</title>
        <authorList>
            <person name="Mesny F."/>
            <person name="Miyauchi S."/>
            <person name="Thiergart T."/>
            <person name="Pickel B."/>
            <person name="Atanasova L."/>
            <person name="Karlsson M."/>
            <person name="Huettel B."/>
            <person name="Barry K.W."/>
            <person name="Haridas S."/>
            <person name="Chen C."/>
            <person name="Bauer D."/>
            <person name="Andreopoulos W."/>
            <person name="Pangilinan J."/>
            <person name="LaButti K."/>
            <person name="Riley R."/>
            <person name="Lipzen A."/>
            <person name="Clum A."/>
            <person name="Drula E."/>
            <person name="Henrissat B."/>
            <person name="Kohler A."/>
            <person name="Grigoriev I.V."/>
            <person name="Martin F.M."/>
            <person name="Hacquard S."/>
        </authorList>
    </citation>
    <scope>NUCLEOTIDE SEQUENCE</scope>
    <source>
        <strain evidence="2">FSSC 5 MPI-SDFR-AT-0091</strain>
    </source>
</reference>
<evidence type="ECO:0000313" key="2">
    <source>
        <dbReference type="EMBL" id="KAH7239835.1"/>
    </source>
</evidence>
<accession>A0A9P9K0X1</accession>
<sequence length="115" mass="12625">MWCHKCYGLAYSKASSAGTCPRGGTHDHARSADDALPMNVGSAGGQNQWSWCKSCQQLWWSGNGQQGRCSHSPIGGHSKDGSADYTLSHEQIDTQLRALLRRHEPGYMNVLFSRS</sequence>
<keyword evidence="3" id="KW-1185">Reference proteome</keyword>
<feature type="region of interest" description="Disordered" evidence="1">
    <location>
        <begin position="21"/>
        <end position="41"/>
    </location>
</feature>
<organism evidence="2 3">
    <name type="scientific">Fusarium solani</name>
    <name type="common">Filamentous fungus</name>
    <dbReference type="NCBI Taxonomy" id="169388"/>
    <lineage>
        <taxon>Eukaryota</taxon>
        <taxon>Fungi</taxon>
        <taxon>Dikarya</taxon>
        <taxon>Ascomycota</taxon>
        <taxon>Pezizomycotina</taxon>
        <taxon>Sordariomycetes</taxon>
        <taxon>Hypocreomycetidae</taxon>
        <taxon>Hypocreales</taxon>
        <taxon>Nectriaceae</taxon>
        <taxon>Fusarium</taxon>
        <taxon>Fusarium solani species complex</taxon>
    </lineage>
</organism>